<feature type="compositionally biased region" description="Basic and acidic residues" evidence="1">
    <location>
        <begin position="32"/>
        <end position="56"/>
    </location>
</feature>
<reference evidence="2" key="1">
    <citation type="journal article" date="2020" name="Stud. Mycol.">
        <title>101 Dothideomycetes genomes: a test case for predicting lifestyles and emergence of pathogens.</title>
        <authorList>
            <person name="Haridas S."/>
            <person name="Albert R."/>
            <person name="Binder M."/>
            <person name="Bloem J."/>
            <person name="Labutti K."/>
            <person name="Salamov A."/>
            <person name="Andreopoulos B."/>
            <person name="Baker S."/>
            <person name="Barry K."/>
            <person name="Bills G."/>
            <person name="Bluhm B."/>
            <person name="Cannon C."/>
            <person name="Castanera R."/>
            <person name="Culley D."/>
            <person name="Daum C."/>
            <person name="Ezra D."/>
            <person name="Gonzalez J."/>
            <person name="Henrissat B."/>
            <person name="Kuo A."/>
            <person name="Liang C."/>
            <person name="Lipzen A."/>
            <person name="Lutzoni F."/>
            <person name="Magnuson J."/>
            <person name="Mondo S."/>
            <person name="Nolan M."/>
            <person name="Ohm R."/>
            <person name="Pangilinan J."/>
            <person name="Park H.-J."/>
            <person name="Ramirez L."/>
            <person name="Alfaro M."/>
            <person name="Sun H."/>
            <person name="Tritt A."/>
            <person name="Yoshinaga Y."/>
            <person name="Zwiers L.-H."/>
            <person name="Turgeon B."/>
            <person name="Goodwin S."/>
            <person name="Spatafora J."/>
            <person name="Crous P."/>
            <person name="Grigoriev I."/>
        </authorList>
    </citation>
    <scope>NUCLEOTIDE SEQUENCE</scope>
    <source>
        <strain evidence="2">ATCC 74209</strain>
    </source>
</reference>
<accession>A0A9P4MQR8</accession>
<keyword evidence="3" id="KW-1185">Reference proteome</keyword>
<feature type="compositionally biased region" description="Basic and acidic residues" evidence="1">
    <location>
        <begin position="260"/>
        <end position="273"/>
    </location>
</feature>
<sequence>MHKVKELLRGEDSRDRDAHTKDHAGSHLANARKAELQHANTHKPELQHTTHPRAEPQHAYTENAGPQHAETQPANNCPSSESSSQGIYQSHGERTASKSSHGSHGHSQGARTASGLETDSQTEHQQHAQNLKGVVNLQHSEDIDRTTQWAPTVTHETVKPQTHEIRQEHIHRDIHTHDVYHHIQPVLETEILPTRHFIRDPLDPAHTRLIEVLEKDLPPGKAHSGRWYIGKRKEMEKPLRDLPAQRVGEGGDTKTLTPPQEHKREHEHTHTQMECETSCSTTFPPPAAKLTHAKLVKETQSTEPDGSQRTHSVIVHPARLEDMSSYRGPVLEMHFRGTGEERRVEERLCVWGEGNRRNDGDKALSKKMEGSELEGASLQEFGSVALRRRRTSSPSSLRRAVCSVEVDEAGL</sequence>
<feature type="compositionally biased region" description="Low complexity" evidence="1">
    <location>
        <begin position="97"/>
        <end position="109"/>
    </location>
</feature>
<evidence type="ECO:0000313" key="2">
    <source>
        <dbReference type="EMBL" id="KAF2202119.1"/>
    </source>
</evidence>
<feature type="compositionally biased region" description="Polar residues" evidence="1">
    <location>
        <begin position="69"/>
        <end position="78"/>
    </location>
</feature>
<organism evidence="2 3">
    <name type="scientific">Delitschia confertaspora ATCC 74209</name>
    <dbReference type="NCBI Taxonomy" id="1513339"/>
    <lineage>
        <taxon>Eukaryota</taxon>
        <taxon>Fungi</taxon>
        <taxon>Dikarya</taxon>
        <taxon>Ascomycota</taxon>
        <taxon>Pezizomycotina</taxon>
        <taxon>Dothideomycetes</taxon>
        <taxon>Pleosporomycetidae</taxon>
        <taxon>Pleosporales</taxon>
        <taxon>Delitschiaceae</taxon>
        <taxon>Delitschia</taxon>
    </lineage>
</organism>
<evidence type="ECO:0000313" key="3">
    <source>
        <dbReference type="Proteomes" id="UP000799536"/>
    </source>
</evidence>
<feature type="region of interest" description="Disordered" evidence="1">
    <location>
        <begin position="1"/>
        <end position="128"/>
    </location>
</feature>
<comment type="caution">
    <text evidence="2">The sequence shown here is derived from an EMBL/GenBank/DDBJ whole genome shotgun (WGS) entry which is preliminary data.</text>
</comment>
<feature type="compositionally biased region" description="Basic and acidic residues" evidence="1">
    <location>
        <begin position="1"/>
        <end position="25"/>
    </location>
</feature>
<name>A0A9P4MQR8_9PLEO</name>
<protein>
    <submittedName>
        <fullName evidence="2">Uncharacterized protein</fullName>
    </submittedName>
</protein>
<dbReference type="Proteomes" id="UP000799536">
    <property type="component" value="Unassembled WGS sequence"/>
</dbReference>
<dbReference type="EMBL" id="ML993948">
    <property type="protein sequence ID" value="KAF2202119.1"/>
    <property type="molecule type" value="Genomic_DNA"/>
</dbReference>
<proteinExistence type="predicted"/>
<gene>
    <name evidence="2" type="ORF">GQ43DRAFT_431021</name>
</gene>
<dbReference type="AlphaFoldDB" id="A0A9P4MQR8"/>
<evidence type="ECO:0000256" key="1">
    <source>
        <dbReference type="SAM" id="MobiDB-lite"/>
    </source>
</evidence>
<feature type="region of interest" description="Disordered" evidence="1">
    <location>
        <begin position="244"/>
        <end position="280"/>
    </location>
</feature>
<dbReference type="OrthoDB" id="5325276at2759"/>